<dbReference type="SUPFAM" id="SSF55961">
    <property type="entry name" value="Bet v1-like"/>
    <property type="match status" value="1"/>
</dbReference>
<dbReference type="AlphaFoldDB" id="A0AAC9HPJ3"/>
<dbReference type="Gene3D" id="3.30.530.20">
    <property type="match status" value="1"/>
</dbReference>
<dbReference type="CDD" id="cd07817">
    <property type="entry name" value="SRPBCC_8"/>
    <property type="match status" value="1"/>
</dbReference>
<dbReference type="PANTHER" id="PTHR33824">
    <property type="entry name" value="POLYKETIDE CYCLASE/DEHYDRASE AND LIPID TRANSPORT SUPERFAMILY PROTEIN"/>
    <property type="match status" value="1"/>
</dbReference>
<feature type="region of interest" description="Disordered" evidence="1">
    <location>
        <begin position="141"/>
        <end position="198"/>
    </location>
</feature>
<keyword evidence="4" id="KW-1185">Reference proteome</keyword>
<dbReference type="InterPro" id="IPR005031">
    <property type="entry name" value="COQ10_START"/>
</dbReference>
<proteinExistence type="predicted"/>
<organism evidence="3 4">
    <name type="scientific">Actinoalloteichus hymeniacidonis</name>
    <dbReference type="NCBI Taxonomy" id="340345"/>
    <lineage>
        <taxon>Bacteria</taxon>
        <taxon>Bacillati</taxon>
        <taxon>Actinomycetota</taxon>
        <taxon>Actinomycetes</taxon>
        <taxon>Pseudonocardiales</taxon>
        <taxon>Pseudonocardiaceae</taxon>
        <taxon>Actinoalloteichus</taxon>
    </lineage>
</organism>
<name>A0AAC9HPJ3_9PSEU</name>
<feature type="compositionally biased region" description="Low complexity" evidence="1">
    <location>
        <begin position="183"/>
        <end position="192"/>
    </location>
</feature>
<dbReference type="Proteomes" id="UP000095210">
    <property type="component" value="Chromosome"/>
</dbReference>
<evidence type="ECO:0000256" key="1">
    <source>
        <dbReference type="SAM" id="MobiDB-lite"/>
    </source>
</evidence>
<sequence>MTTITKSVDVHVPVSRAYDQWTQFESFPQFMKGVDRIEQLTPTRTRWRTSIAGVVREFDAEITEQHPDERIAWRSVEGPTQSGVVTLHRLDASTTRVHLQMEFEPTGAVEKAGSGLGLVDHQVQSDLERFREFIEGRAQATGAWRGDVPRAAQEGDPAAPKPKPGPANRPKPGPRPGPPNPAGQPEAPRTGGPRPGPR</sequence>
<dbReference type="RefSeq" id="WP_084643634.1">
    <property type="nucleotide sequence ID" value="NZ_CP014859.1"/>
</dbReference>
<protein>
    <submittedName>
        <fullName evidence="3">Polyketide cyclase / dehydrase family protein</fullName>
    </submittedName>
</protein>
<gene>
    <name evidence="3" type="ORF">TL08_11060</name>
</gene>
<accession>A0AAC9HPJ3</accession>
<evidence type="ECO:0000313" key="4">
    <source>
        <dbReference type="Proteomes" id="UP000095210"/>
    </source>
</evidence>
<evidence type="ECO:0000313" key="3">
    <source>
        <dbReference type="EMBL" id="AOS63026.1"/>
    </source>
</evidence>
<dbReference type="EMBL" id="CP014859">
    <property type="protein sequence ID" value="AOS63026.1"/>
    <property type="molecule type" value="Genomic_DNA"/>
</dbReference>
<dbReference type="PANTHER" id="PTHR33824:SF7">
    <property type="entry name" value="POLYKETIDE CYCLASE_DEHYDRASE AND LIPID TRANSPORT SUPERFAMILY PROTEIN"/>
    <property type="match status" value="1"/>
</dbReference>
<dbReference type="InterPro" id="IPR047137">
    <property type="entry name" value="ORF3"/>
</dbReference>
<feature type="compositionally biased region" description="Pro residues" evidence="1">
    <location>
        <begin position="159"/>
        <end position="182"/>
    </location>
</feature>
<feature type="domain" description="Coenzyme Q-binding protein COQ10 START" evidence="2">
    <location>
        <begin position="10"/>
        <end position="128"/>
    </location>
</feature>
<dbReference type="InterPro" id="IPR023393">
    <property type="entry name" value="START-like_dom_sf"/>
</dbReference>
<reference evidence="4" key="1">
    <citation type="submission" date="2016-03" db="EMBL/GenBank/DDBJ databases">
        <title>Complete genome sequence of the type strain Actinoalloteichus hymeniacidonis DSM 45092.</title>
        <authorList>
            <person name="Schaffert L."/>
            <person name="Albersmeier A."/>
            <person name="Winkler A."/>
            <person name="Kalinowski J."/>
            <person name="Zotchev S."/>
            <person name="Ruckert C."/>
        </authorList>
    </citation>
    <scope>NUCLEOTIDE SEQUENCE [LARGE SCALE GENOMIC DNA]</scope>
    <source>
        <strain evidence="4">HPA177(T) (DSM 45092(T))</strain>
    </source>
</reference>
<dbReference type="Pfam" id="PF03364">
    <property type="entry name" value="Polyketide_cyc"/>
    <property type="match status" value="1"/>
</dbReference>
<evidence type="ECO:0000259" key="2">
    <source>
        <dbReference type="Pfam" id="PF03364"/>
    </source>
</evidence>
<dbReference type="KEGG" id="ahm:TL08_11060"/>